<dbReference type="SUPFAM" id="SSF56042">
    <property type="entry name" value="PurM C-terminal domain-like"/>
    <property type="match status" value="1"/>
</dbReference>
<dbReference type="NCBIfam" id="TIGR01379">
    <property type="entry name" value="thiL"/>
    <property type="match status" value="1"/>
</dbReference>
<feature type="binding site" evidence="1">
    <location>
        <position position="301"/>
    </location>
    <ligand>
        <name>substrate</name>
    </ligand>
</feature>
<dbReference type="InterPro" id="IPR006283">
    <property type="entry name" value="ThiL-like"/>
</dbReference>
<dbReference type="Proteomes" id="UP000186218">
    <property type="component" value="Unassembled WGS sequence"/>
</dbReference>
<keyword evidence="1" id="KW-0547">Nucleotide-binding</keyword>
<dbReference type="UniPathway" id="UPA00060">
    <property type="reaction ID" value="UER00142"/>
</dbReference>
<keyword evidence="1" id="KW-0784">Thiamine biosynthesis</keyword>
<dbReference type="EMBL" id="FTNT01000007">
    <property type="protein sequence ID" value="SIS07624.1"/>
    <property type="molecule type" value="Genomic_DNA"/>
</dbReference>
<feature type="binding site" evidence="1">
    <location>
        <position position="81"/>
    </location>
    <ligand>
        <name>Mg(2+)</name>
        <dbReference type="ChEBI" id="CHEBI:18420"/>
        <label>1</label>
    </ligand>
</feature>
<name>A0A1N7G537_9NOCA</name>
<organism evidence="4 5">
    <name type="scientific">Williamsia sterculiae</name>
    <dbReference type="NCBI Taxonomy" id="1344003"/>
    <lineage>
        <taxon>Bacteria</taxon>
        <taxon>Bacillati</taxon>
        <taxon>Actinomycetota</taxon>
        <taxon>Actinomycetes</taxon>
        <taxon>Mycobacteriales</taxon>
        <taxon>Nocardiaceae</taxon>
        <taxon>Williamsia</taxon>
    </lineage>
</organism>
<dbReference type="InterPro" id="IPR016188">
    <property type="entry name" value="PurM-like_N"/>
</dbReference>
<feature type="binding site" evidence="1">
    <location>
        <position position="343"/>
    </location>
    <ligand>
        <name>substrate</name>
    </ligand>
</feature>
<dbReference type="PANTHER" id="PTHR30270">
    <property type="entry name" value="THIAMINE-MONOPHOSPHATE KINASE"/>
    <property type="match status" value="1"/>
</dbReference>
<dbReference type="InterPro" id="IPR010918">
    <property type="entry name" value="PurM-like_C_dom"/>
</dbReference>
<feature type="binding site" evidence="1">
    <location>
        <position position="89"/>
    </location>
    <ligand>
        <name>substrate</name>
    </ligand>
</feature>
<feature type="binding site" evidence="1">
    <location>
        <position position="67"/>
    </location>
    <ligand>
        <name>Mg(2+)</name>
        <dbReference type="ChEBI" id="CHEBI:18420"/>
        <label>3</label>
    </ligand>
</feature>
<comment type="catalytic activity">
    <reaction evidence="1">
        <text>thiamine phosphate + ATP = thiamine diphosphate + ADP</text>
        <dbReference type="Rhea" id="RHEA:15913"/>
        <dbReference type="ChEBI" id="CHEBI:30616"/>
        <dbReference type="ChEBI" id="CHEBI:37575"/>
        <dbReference type="ChEBI" id="CHEBI:58937"/>
        <dbReference type="ChEBI" id="CHEBI:456216"/>
        <dbReference type="EC" id="2.7.4.16"/>
    </reaction>
</comment>
<evidence type="ECO:0000313" key="4">
    <source>
        <dbReference type="EMBL" id="SIS07624.1"/>
    </source>
</evidence>
<dbReference type="GO" id="GO:0000287">
    <property type="term" value="F:magnesium ion binding"/>
    <property type="evidence" value="ECO:0007669"/>
    <property type="project" value="UniProtKB-UniRule"/>
</dbReference>
<proteinExistence type="inferred from homology"/>
<comment type="similarity">
    <text evidence="1">Belongs to the thiamine-monophosphate kinase family.</text>
</comment>
<evidence type="ECO:0000256" key="1">
    <source>
        <dbReference type="HAMAP-Rule" id="MF_02128"/>
    </source>
</evidence>
<dbReference type="Pfam" id="PF00586">
    <property type="entry name" value="AIRS"/>
    <property type="match status" value="1"/>
</dbReference>
<dbReference type="GO" id="GO:0009228">
    <property type="term" value="P:thiamine biosynthetic process"/>
    <property type="evidence" value="ECO:0007669"/>
    <property type="project" value="UniProtKB-KW"/>
</dbReference>
<gene>
    <name evidence="1" type="primary">thiL</name>
    <name evidence="4" type="ORF">SAMN05445060_2506</name>
</gene>
<dbReference type="Gene3D" id="3.30.1330.10">
    <property type="entry name" value="PurM-like, N-terminal domain"/>
    <property type="match status" value="1"/>
</dbReference>
<reference evidence="4 5" key="1">
    <citation type="submission" date="2017-01" db="EMBL/GenBank/DDBJ databases">
        <authorList>
            <person name="Mah S.A."/>
            <person name="Swanson W.J."/>
            <person name="Moy G.W."/>
            <person name="Vacquier V.D."/>
        </authorList>
    </citation>
    <scope>NUCLEOTIDE SEQUENCE [LARGE SCALE GENOMIC DNA]</scope>
    <source>
        <strain evidence="4 5">CPCC 203464</strain>
    </source>
</reference>
<dbReference type="STRING" id="1344003.SAMN05445060_2506"/>
<feature type="binding site" evidence="1">
    <location>
        <begin position="158"/>
        <end position="159"/>
    </location>
    <ligand>
        <name>ATP</name>
        <dbReference type="ChEBI" id="CHEBI:30616"/>
    </ligand>
</feature>
<keyword evidence="5" id="KW-1185">Reference proteome</keyword>
<dbReference type="GO" id="GO:0009030">
    <property type="term" value="F:thiamine-phosphate kinase activity"/>
    <property type="evidence" value="ECO:0007669"/>
    <property type="project" value="UniProtKB-UniRule"/>
</dbReference>
<feature type="binding site" evidence="1">
    <location>
        <position position="82"/>
    </location>
    <ligand>
        <name>Mg(2+)</name>
        <dbReference type="ChEBI" id="CHEBI:18420"/>
        <label>1</label>
    </ligand>
</feature>
<dbReference type="EC" id="2.7.4.16" evidence="1"/>
<dbReference type="AlphaFoldDB" id="A0A1N7G537"/>
<dbReference type="Gene3D" id="3.90.650.10">
    <property type="entry name" value="PurM-like C-terminal domain"/>
    <property type="match status" value="1"/>
</dbReference>
<dbReference type="GO" id="GO:0005524">
    <property type="term" value="F:ATP binding"/>
    <property type="evidence" value="ECO:0007669"/>
    <property type="project" value="UniProtKB-UniRule"/>
</dbReference>
<dbReference type="PANTHER" id="PTHR30270:SF0">
    <property type="entry name" value="THIAMINE-MONOPHOSPHATE KINASE"/>
    <property type="match status" value="1"/>
</dbReference>
<sequence>MTDSETTTNSRTADVGSKGRSAAWTLEGPLVRDLSERVLVNDLIAISNDRAGGLRSAVDVVIGPGDDAAVLRSKGPVVVSTDTVVEGRHFRREWSAPAEVGARAAVQAIADIAAMGGAPTGVVVALGCPPDTPAAVVRSLMTGLAGAAAGFGAPVVGGDLVATTQVVVTVTVIGDTAGHSPVRLDGATVGDVVAVSGPLGGSAAGLELLGRGEHEPSALVAAHRVPTPRWAPAPRVHWPSMVPTAMTDVSDGLWSELRTMATASSVAIRVDPERIPQPPQLDEVARRCGVDVATWVLEGGEDHELMATFTGSVPAGWSVIGEVVDEEPGDVVVTDDPTGHHGWESF</sequence>
<dbReference type="Pfam" id="PF02769">
    <property type="entry name" value="AIRS_C"/>
    <property type="match status" value="1"/>
</dbReference>
<feature type="binding site" evidence="1">
    <location>
        <position position="80"/>
    </location>
    <ligand>
        <name>Mg(2+)</name>
        <dbReference type="ChEBI" id="CHEBI:18420"/>
        <label>4</label>
    </ligand>
</feature>
<feature type="binding site" evidence="1">
    <location>
        <position position="111"/>
    </location>
    <ligand>
        <name>Mg(2+)</name>
        <dbReference type="ChEBI" id="CHEBI:18420"/>
        <label>2</label>
    </ligand>
</feature>
<dbReference type="PIRSF" id="PIRSF005303">
    <property type="entry name" value="Thiam_monoph_kin"/>
    <property type="match status" value="1"/>
</dbReference>
<feature type="binding site" evidence="1">
    <location>
        <position position="159"/>
    </location>
    <ligand>
        <name>Mg(2+)</name>
        <dbReference type="ChEBI" id="CHEBI:18420"/>
        <label>1</label>
    </ligand>
</feature>
<dbReference type="SUPFAM" id="SSF55326">
    <property type="entry name" value="PurM N-terminal domain-like"/>
    <property type="match status" value="1"/>
</dbReference>
<keyword evidence="1" id="KW-0067">ATP-binding</keyword>
<feature type="domain" description="PurM-like N-terminal" evidence="2">
    <location>
        <begin position="65"/>
        <end position="174"/>
    </location>
</feature>
<feature type="binding site" evidence="1">
    <location>
        <position position="248"/>
    </location>
    <ligand>
        <name>Mg(2+)</name>
        <dbReference type="ChEBI" id="CHEBI:18420"/>
        <label>3</label>
    </ligand>
</feature>
<comment type="caution">
    <text evidence="1">Lacks conserved residue(s) required for the propagation of feature annotation.</text>
</comment>
<dbReference type="InterPro" id="IPR036921">
    <property type="entry name" value="PurM-like_N_sf"/>
</dbReference>
<dbReference type="OrthoDB" id="9802811at2"/>
<dbReference type="NCBIfam" id="NF004351">
    <property type="entry name" value="PRK05731.1-4"/>
    <property type="match status" value="1"/>
</dbReference>
<dbReference type="CDD" id="cd02194">
    <property type="entry name" value="ThiL"/>
    <property type="match status" value="1"/>
</dbReference>
<dbReference type="GO" id="GO:0009229">
    <property type="term" value="P:thiamine diphosphate biosynthetic process"/>
    <property type="evidence" value="ECO:0007669"/>
    <property type="project" value="UniProtKB-UniRule"/>
</dbReference>
<feature type="binding site" evidence="1">
    <location>
        <position position="111"/>
    </location>
    <ligand>
        <name>Mg(2+)</name>
        <dbReference type="ChEBI" id="CHEBI:18420"/>
        <label>4</label>
    </ligand>
</feature>
<keyword evidence="1" id="KW-0808">Transferase</keyword>
<evidence type="ECO:0000259" key="3">
    <source>
        <dbReference type="Pfam" id="PF02769"/>
    </source>
</evidence>
<dbReference type="InterPro" id="IPR036676">
    <property type="entry name" value="PurM-like_C_sf"/>
</dbReference>
<accession>A0A1N7G537</accession>
<comment type="function">
    <text evidence="1">Catalyzes the ATP-dependent phosphorylation of thiamine-monophosphate (TMP) to form thiamine-pyrophosphate (TPP), the active form of vitamin B1.</text>
</comment>
<feature type="binding site" evidence="1">
    <location>
        <position position="67"/>
    </location>
    <ligand>
        <name>Mg(2+)</name>
        <dbReference type="ChEBI" id="CHEBI:18420"/>
        <label>4</label>
    </ligand>
</feature>
<keyword evidence="1" id="KW-0479">Metal-binding</keyword>
<feature type="binding site" evidence="1">
    <location>
        <position position="250"/>
    </location>
    <ligand>
        <name>ATP</name>
        <dbReference type="ChEBI" id="CHEBI:30616"/>
    </ligand>
</feature>
<keyword evidence="1 4" id="KW-0418">Kinase</keyword>
<dbReference type="RefSeq" id="WP_076480000.1">
    <property type="nucleotide sequence ID" value="NZ_FTNT01000007.1"/>
</dbReference>
<feature type="binding site" evidence="1">
    <location>
        <position position="251"/>
    </location>
    <ligand>
        <name>Mg(2+)</name>
        <dbReference type="ChEBI" id="CHEBI:18420"/>
        <label>5</label>
    </ligand>
</feature>
<protein>
    <recommendedName>
        <fullName evidence="1">Thiamine-monophosphate kinase</fullName>
        <shortName evidence="1">TMP kinase</shortName>
        <shortName evidence="1">Thiamine-phosphate kinase</shortName>
        <ecNumber evidence="1">2.7.4.16</ecNumber>
    </recommendedName>
</protein>
<feature type="domain" description="PurM-like C-terminal" evidence="3">
    <location>
        <begin position="189"/>
        <end position="332"/>
    </location>
</feature>
<comment type="miscellaneous">
    <text evidence="1">Reaction mechanism of ThiL seems to utilize a direct, inline transfer of the gamma-phosphate of ATP to TMP rather than a phosphorylated enzyme intermediate.</text>
</comment>
<keyword evidence="1" id="KW-0460">Magnesium</keyword>
<dbReference type="HAMAP" id="MF_02128">
    <property type="entry name" value="TMP_kinase"/>
    <property type="match status" value="1"/>
</dbReference>
<evidence type="ECO:0000259" key="2">
    <source>
        <dbReference type="Pfam" id="PF00586"/>
    </source>
</evidence>
<feature type="binding site" evidence="1">
    <location>
        <position position="111"/>
    </location>
    <ligand>
        <name>Mg(2+)</name>
        <dbReference type="ChEBI" id="CHEBI:18420"/>
        <label>3</label>
    </ligand>
</feature>
<comment type="pathway">
    <text evidence="1">Cofactor biosynthesis; thiamine diphosphate biosynthesis; thiamine diphosphate from thiamine phosphate: step 1/1.</text>
</comment>
<evidence type="ECO:0000313" key="5">
    <source>
        <dbReference type="Proteomes" id="UP000186218"/>
    </source>
</evidence>
<feature type="binding site" evidence="1">
    <location>
        <position position="82"/>
    </location>
    <ligand>
        <name>Mg(2+)</name>
        <dbReference type="ChEBI" id="CHEBI:18420"/>
        <label>2</label>
    </ligand>
</feature>